<comment type="caution">
    <text evidence="1">The sequence shown here is derived from an EMBL/GenBank/DDBJ whole genome shotgun (WGS) entry which is preliminary data.</text>
</comment>
<dbReference type="InterPro" id="IPR013784">
    <property type="entry name" value="Carb-bd-like_fold"/>
</dbReference>
<reference evidence="1" key="1">
    <citation type="submission" date="2021-01" db="EMBL/GenBank/DDBJ databases">
        <title>Adiantum capillus-veneris genome.</title>
        <authorList>
            <person name="Fang Y."/>
            <person name="Liao Q."/>
        </authorList>
    </citation>
    <scope>NUCLEOTIDE SEQUENCE</scope>
    <source>
        <strain evidence="1">H3</strain>
        <tissue evidence="1">Leaf</tissue>
    </source>
</reference>
<dbReference type="SUPFAM" id="SSF49452">
    <property type="entry name" value="Starch-binding domain-like"/>
    <property type="match status" value="1"/>
</dbReference>
<evidence type="ECO:0000313" key="1">
    <source>
        <dbReference type="EMBL" id="KAI5065099.1"/>
    </source>
</evidence>
<sequence length="262" mass="29364">MWKDKKRMCGTYFDLLHYHDKKPCAKVDEYLRTVEYKAVKIFKKIDGHSPQRTTAVRMMFRSFIANGKALRDVESHIGMVKDQETKEMILRRTEQYGKVTLEKFGLGDLFPLVSAGIFVLRHGKVEDGSDDDGHHSIPSTSIPLLHVVGLFGNLQRLGNNDPNKALHMACKDGLSWEKIVVIPCDAALMLSFVVLKKKIGQKKWTLVEGPTDPFEACVGATPTMLLQCDCNGSLSLSRKLSSSFHDRIVNCTPKITGLLVDT</sequence>
<accession>A0A9D4UD70</accession>
<proteinExistence type="predicted"/>
<dbReference type="AlphaFoldDB" id="A0A9D4UD70"/>
<organism evidence="1 2">
    <name type="scientific">Adiantum capillus-veneris</name>
    <name type="common">Maidenhair fern</name>
    <dbReference type="NCBI Taxonomy" id="13818"/>
    <lineage>
        <taxon>Eukaryota</taxon>
        <taxon>Viridiplantae</taxon>
        <taxon>Streptophyta</taxon>
        <taxon>Embryophyta</taxon>
        <taxon>Tracheophyta</taxon>
        <taxon>Polypodiopsida</taxon>
        <taxon>Polypodiidae</taxon>
        <taxon>Polypodiales</taxon>
        <taxon>Pteridineae</taxon>
        <taxon>Pteridaceae</taxon>
        <taxon>Vittarioideae</taxon>
        <taxon>Adiantum</taxon>
    </lineage>
</organism>
<dbReference type="Proteomes" id="UP000886520">
    <property type="component" value="Chromosome 19"/>
</dbReference>
<keyword evidence="2" id="KW-1185">Reference proteome</keyword>
<dbReference type="GO" id="GO:0030246">
    <property type="term" value="F:carbohydrate binding"/>
    <property type="evidence" value="ECO:0007669"/>
    <property type="project" value="InterPro"/>
</dbReference>
<dbReference type="EMBL" id="JABFUD020000019">
    <property type="protein sequence ID" value="KAI5065099.1"/>
    <property type="molecule type" value="Genomic_DNA"/>
</dbReference>
<protein>
    <submittedName>
        <fullName evidence="1">Uncharacterized protein</fullName>
    </submittedName>
</protein>
<name>A0A9D4UD70_ADICA</name>
<gene>
    <name evidence="1" type="ORF">GOP47_0019794</name>
</gene>
<evidence type="ECO:0000313" key="2">
    <source>
        <dbReference type="Proteomes" id="UP000886520"/>
    </source>
</evidence>